<comment type="caution">
    <text evidence="6">The sequence shown here is derived from an EMBL/GenBank/DDBJ whole genome shotgun (WGS) entry which is preliminary data.</text>
</comment>
<dbReference type="SUPFAM" id="SSF55486">
    <property type="entry name" value="Metalloproteases ('zincins'), catalytic domain"/>
    <property type="match status" value="1"/>
</dbReference>
<keyword evidence="7" id="KW-1185">Reference proteome</keyword>
<keyword evidence="3" id="KW-0378">Hydrolase</keyword>
<dbReference type="AlphaFoldDB" id="A0A443RYG5"/>
<dbReference type="Proteomes" id="UP000288716">
    <property type="component" value="Unassembled WGS sequence"/>
</dbReference>
<keyword evidence="1" id="KW-0645">Protease</keyword>
<dbReference type="EMBL" id="NCKV01017762">
    <property type="protein sequence ID" value="RWS20412.1"/>
    <property type="molecule type" value="Genomic_DNA"/>
</dbReference>
<name>A0A443RYG5_9ACAR</name>
<dbReference type="GO" id="GO:0008270">
    <property type="term" value="F:zinc ion binding"/>
    <property type="evidence" value="ECO:0007669"/>
    <property type="project" value="InterPro"/>
</dbReference>
<evidence type="ECO:0000256" key="1">
    <source>
        <dbReference type="ARBA" id="ARBA00022670"/>
    </source>
</evidence>
<organism evidence="6 7">
    <name type="scientific">Leptotrombidium deliense</name>
    <dbReference type="NCBI Taxonomy" id="299467"/>
    <lineage>
        <taxon>Eukaryota</taxon>
        <taxon>Metazoa</taxon>
        <taxon>Ecdysozoa</taxon>
        <taxon>Arthropoda</taxon>
        <taxon>Chelicerata</taxon>
        <taxon>Arachnida</taxon>
        <taxon>Acari</taxon>
        <taxon>Acariformes</taxon>
        <taxon>Trombidiformes</taxon>
        <taxon>Prostigmata</taxon>
        <taxon>Anystina</taxon>
        <taxon>Parasitengona</taxon>
        <taxon>Trombiculoidea</taxon>
        <taxon>Trombiculidae</taxon>
        <taxon>Leptotrombidium</taxon>
    </lineage>
</organism>
<gene>
    <name evidence="6" type="ORF">B4U80_14278</name>
</gene>
<dbReference type="Pfam" id="PF00413">
    <property type="entry name" value="Peptidase_M10"/>
    <property type="match status" value="1"/>
</dbReference>
<evidence type="ECO:0000313" key="7">
    <source>
        <dbReference type="Proteomes" id="UP000288716"/>
    </source>
</evidence>
<dbReference type="GO" id="GO:0006508">
    <property type="term" value="P:proteolysis"/>
    <property type="evidence" value="ECO:0007669"/>
    <property type="project" value="UniProtKB-KW"/>
</dbReference>
<dbReference type="GO" id="GO:0004222">
    <property type="term" value="F:metalloendopeptidase activity"/>
    <property type="evidence" value="ECO:0007669"/>
    <property type="project" value="InterPro"/>
</dbReference>
<protein>
    <recommendedName>
        <fullName evidence="5">Peptidase M10 metallopeptidase domain-containing protein</fullName>
    </recommendedName>
</protein>
<evidence type="ECO:0000313" key="6">
    <source>
        <dbReference type="EMBL" id="RWS20412.1"/>
    </source>
</evidence>
<proteinExistence type="predicted"/>
<sequence>MGIINYEDDSEAEEFVAYEVWQSQNLSWFCDTNPRSVNFSETIRIIDASFDLWQSVLPLKFERTWNRRTANFRLTFVKYDHSISLNDRNFREEVVGHAFPPPSGEIHLNNELGYANNTHR</sequence>
<accession>A0A443RYG5</accession>
<dbReference type="OrthoDB" id="6429623at2759"/>
<keyword evidence="4" id="KW-0862">Zinc</keyword>
<feature type="non-terminal residue" evidence="6">
    <location>
        <position position="120"/>
    </location>
</feature>
<reference evidence="6 7" key="1">
    <citation type="journal article" date="2018" name="Gigascience">
        <title>Genomes of trombidid mites reveal novel predicted allergens and laterally-transferred genes associated with secondary metabolism.</title>
        <authorList>
            <person name="Dong X."/>
            <person name="Chaisiri K."/>
            <person name="Xia D."/>
            <person name="Armstrong S.D."/>
            <person name="Fang Y."/>
            <person name="Donnelly M.J."/>
            <person name="Kadowaki T."/>
            <person name="McGarry J.W."/>
            <person name="Darby A.C."/>
            <person name="Makepeace B.L."/>
        </authorList>
    </citation>
    <scope>NUCLEOTIDE SEQUENCE [LARGE SCALE GENOMIC DNA]</scope>
    <source>
        <strain evidence="6">UoL-UT</strain>
    </source>
</reference>
<keyword evidence="2" id="KW-0479">Metal-binding</keyword>
<evidence type="ECO:0000256" key="2">
    <source>
        <dbReference type="ARBA" id="ARBA00022723"/>
    </source>
</evidence>
<feature type="domain" description="Peptidase M10 metallopeptidase" evidence="5">
    <location>
        <begin position="21"/>
        <end position="115"/>
    </location>
</feature>
<evidence type="ECO:0000259" key="5">
    <source>
        <dbReference type="Pfam" id="PF00413"/>
    </source>
</evidence>
<dbReference type="InterPro" id="IPR024079">
    <property type="entry name" value="MetalloPept_cat_dom_sf"/>
</dbReference>
<dbReference type="VEuPathDB" id="VectorBase:LDEU011628"/>
<dbReference type="InterPro" id="IPR001818">
    <property type="entry name" value="Pept_M10_metallopeptidase"/>
</dbReference>
<evidence type="ECO:0000256" key="4">
    <source>
        <dbReference type="ARBA" id="ARBA00022833"/>
    </source>
</evidence>
<dbReference type="GO" id="GO:0031012">
    <property type="term" value="C:extracellular matrix"/>
    <property type="evidence" value="ECO:0007669"/>
    <property type="project" value="InterPro"/>
</dbReference>
<dbReference type="Gene3D" id="3.40.390.10">
    <property type="entry name" value="Collagenase (Catalytic Domain)"/>
    <property type="match status" value="1"/>
</dbReference>
<evidence type="ECO:0000256" key="3">
    <source>
        <dbReference type="ARBA" id="ARBA00022801"/>
    </source>
</evidence>